<feature type="compositionally biased region" description="Polar residues" evidence="1">
    <location>
        <begin position="1"/>
        <end position="15"/>
    </location>
</feature>
<evidence type="ECO:0000256" key="1">
    <source>
        <dbReference type="SAM" id="MobiDB-lite"/>
    </source>
</evidence>
<protein>
    <submittedName>
        <fullName evidence="2">Uncharacterized protein</fullName>
    </submittedName>
</protein>
<accession>A0A9D4IXC1</accession>
<organism evidence="2 3">
    <name type="scientific">Dreissena polymorpha</name>
    <name type="common">Zebra mussel</name>
    <name type="synonym">Mytilus polymorpha</name>
    <dbReference type="NCBI Taxonomy" id="45954"/>
    <lineage>
        <taxon>Eukaryota</taxon>
        <taxon>Metazoa</taxon>
        <taxon>Spiralia</taxon>
        <taxon>Lophotrochozoa</taxon>
        <taxon>Mollusca</taxon>
        <taxon>Bivalvia</taxon>
        <taxon>Autobranchia</taxon>
        <taxon>Heteroconchia</taxon>
        <taxon>Euheterodonta</taxon>
        <taxon>Imparidentia</taxon>
        <taxon>Neoheterodontei</taxon>
        <taxon>Myida</taxon>
        <taxon>Dreissenoidea</taxon>
        <taxon>Dreissenidae</taxon>
        <taxon>Dreissena</taxon>
    </lineage>
</organism>
<comment type="caution">
    <text evidence="2">The sequence shown here is derived from an EMBL/GenBank/DDBJ whole genome shotgun (WGS) entry which is preliminary data.</text>
</comment>
<dbReference type="EMBL" id="JAIWYP010000008">
    <property type="protein sequence ID" value="KAH3788032.1"/>
    <property type="molecule type" value="Genomic_DNA"/>
</dbReference>
<reference evidence="2" key="1">
    <citation type="journal article" date="2019" name="bioRxiv">
        <title>The Genome of the Zebra Mussel, Dreissena polymorpha: A Resource for Invasive Species Research.</title>
        <authorList>
            <person name="McCartney M.A."/>
            <person name="Auch B."/>
            <person name="Kono T."/>
            <person name="Mallez S."/>
            <person name="Zhang Y."/>
            <person name="Obille A."/>
            <person name="Becker A."/>
            <person name="Abrahante J.E."/>
            <person name="Garbe J."/>
            <person name="Badalamenti J.P."/>
            <person name="Herman A."/>
            <person name="Mangelson H."/>
            <person name="Liachko I."/>
            <person name="Sullivan S."/>
            <person name="Sone E.D."/>
            <person name="Koren S."/>
            <person name="Silverstein K.A.T."/>
            <person name="Beckman K.B."/>
            <person name="Gohl D.M."/>
        </authorList>
    </citation>
    <scope>NUCLEOTIDE SEQUENCE</scope>
    <source>
        <strain evidence="2">Duluth1</strain>
        <tissue evidence="2">Whole animal</tissue>
    </source>
</reference>
<sequence>MVQGLSPENLSSPSPQLVGERSTRSLRNSPHLDGAWSRTSLYQNAILPSTISAWNSLPDEAKLVDYISDFKIAIDNNKPRKNPLFYHGKQRQ</sequence>
<keyword evidence="3" id="KW-1185">Reference proteome</keyword>
<reference evidence="2" key="2">
    <citation type="submission" date="2020-11" db="EMBL/GenBank/DDBJ databases">
        <authorList>
            <person name="McCartney M.A."/>
            <person name="Auch B."/>
            <person name="Kono T."/>
            <person name="Mallez S."/>
            <person name="Becker A."/>
            <person name="Gohl D.M."/>
            <person name="Silverstein K.A.T."/>
            <person name="Koren S."/>
            <person name="Bechman K.B."/>
            <person name="Herman A."/>
            <person name="Abrahante J.E."/>
            <person name="Garbe J."/>
        </authorList>
    </citation>
    <scope>NUCLEOTIDE SEQUENCE</scope>
    <source>
        <strain evidence="2">Duluth1</strain>
        <tissue evidence="2">Whole animal</tissue>
    </source>
</reference>
<feature type="region of interest" description="Disordered" evidence="1">
    <location>
        <begin position="1"/>
        <end position="33"/>
    </location>
</feature>
<name>A0A9D4IXC1_DREPO</name>
<dbReference type="Proteomes" id="UP000828390">
    <property type="component" value="Unassembled WGS sequence"/>
</dbReference>
<dbReference type="AlphaFoldDB" id="A0A9D4IXC1"/>
<evidence type="ECO:0000313" key="2">
    <source>
        <dbReference type="EMBL" id="KAH3788032.1"/>
    </source>
</evidence>
<evidence type="ECO:0000313" key="3">
    <source>
        <dbReference type="Proteomes" id="UP000828390"/>
    </source>
</evidence>
<proteinExistence type="predicted"/>
<gene>
    <name evidence="2" type="ORF">DPMN_166161</name>
</gene>